<dbReference type="InterPro" id="IPR011101">
    <property type="entry name" value="DUF5131"/>
</dbReference>
<accession>A0A0J5ZU84</accession>
<dbReference type="RefSeq" id="WP_048246418.1">
    <property type="nucleotide sequence ID" value="NZ_LDWR01000024.1"/>
</dbReference>
<evidence type="ECO:0000313" key="2">
    <source>
        <dbReference type="Proteomes" id="UP000036338"/>
    </source>
</evidence>
<reference evidence="1 2" key="1">
    <citation type="submission" date="2015-05" db="EMBL/GenBank/DDBJ databases">
        <title>Draft genome of Burkholderia cepacia LK29.</title>
        <authorList>
            <person name="Chan X.Y."/>
        </authorList>
    </citation>
    <scope>NUCLEOTIDE SEQUENCE [LARGE SCALE GENOMIC DNA]</scope>
    <source>
        <strain evidence="1 2">LK29</strain>
    </source>
</reference>
<dbReference type="PATRIC" id="fig|292.27.peg.2938"/>
<sequence>MSENTKIEWCDHTWSPWEGCQKVGPGCDHCYAEARNARFGGGTPTNWGPGAPRRRTAPNSWKLPLRWDRKAGEMGKRLRIFPSLCDPFDNAVDPAWRVDFFRLIAKTPNLDWLLLTKRIGNAREMLNEIVHELSCDLNTWDEFPWPGIWLGATIVNRAEMLRDAERLLAVPCRVHFWSVEPMLGDLGKIPPEMMPDWIICGGESGPGARPTHPEWPRALRDQCADAGVPFHFKQWGQWHTDAFLMSTGEPVFRQFDSFQQWVNKASTWVNGGVCLDRNGNVLRNGGDFMRARDAGDFPVTVMHRTGKRAAGRLLDGRTHDEFPEAR</sequence>
<gene>
    <name evidence="1" type="ORF">VL15_15025</name>
</gene>
<dbReference type="EMBL" id="LDWR01000024">
    <property type="protein sequence ID" value="KML57035.1"/>
    <property type="molecule type" value="Genomic_DNA"/>
</dbReference>
<comment type="caution">
    <text evidence="1">The sequence shown here is derived from an EMBL/GenBank/DDBJ whole genome shotgun (WGS) entry which is preliminary data.</text>
</comment>
<dbReference type="Pfam" id="PF07505">
    <property type="entry name" value="DUF5131"/>
    <property type="match status" value="1"/>
</dbReference>
<dbReference type="Proteomes" id="UP000036338">
    <property type="component" value="Unassembled WGS sequence"/>
</dbReference>
<name>A0A0J5ZU84_BURCE</name>
<organism evidence="1 2">
    <name type="scientific">Burkholderia cepacia</name>
    <name type="common">Pseudomonas cepacia</name>
    <dbReference type="NCBI Taxonomy" id="292"/>
    <lineage>
        <taxon>Bacteria</taxon>
        <taxon>Pseudomonadati</taxon>
        <taxon>Pseudomonadota</taxon>
        <taxon>Betaproteobacteria</taxon>
        <taxon>Burkholderiales</taxon>
        <taxon>Burkholderiaceae</taxon>
        <taxon>Burkholderia</taxon>
        <taxon>Burkholderia cepacia complex</taxon>
    </lineage>
</organism>
<dbReference type="AlphaFoldDB" id="A0A0J5ZU84"/>
<protein>
    <recommendedName>
        <fullName evidence="3">Phage Gp37/Gp68 family protein</fullName>
    </recommendedName>
</protein>
<evidence type="ECO:0008006" key="3">
    <source>
        <dbReference type="Google" id="ProtNLM"/>
    </source>
</evidence>
<evidence type="ECO:0000313" key="1">
    <source>
        <dbReference type="EMBL" id="KML57035.1"/>
    </source>
</evidence>
<proteinExistence type="predicted"/>